<keyword evidence="12" id="KW-0564">Palmitate</keyword>
<feature type="chain" id="PRO_5022116691" description="Polysaccharide export protein" evidence="15">
    <location>
        <begin position="30"/>
        <end position="379"/>
    </location>
</feature>
<evidence type="ECO:0000256" key="13">
    <source>
        <dbReference type="ARBA" id="ARBA00023237"/>
    </source>
</evidence>
<comment type="caution">
    <text evidence="19">The sequence shown here is derived from an EMBL/GenBank/DDBJ whole genome shotgun (WGS) entry which is preliminary data.</text>
</comment>
<dbReference type="PANTHER" id="PTHR33619:SF3">
    <property type="entry name" value="POLYSACCHARIDE EXPORT PROTEIN GFCE-RELATED"/>
    <property type="match status" value="1"/>
</dbReference>
<evidence type="ECO:0000256" key="2">
    <source>
        <dbReference type="ARBA" id="ARBA00009450"/>
    </source>
</evidence>
<evidence type="ECO:0000256" key="11">
    <source>
        <dbReference type="ARBA" id="ARBA00023136"/>
    </source>
</evidence>
<keyword evidence="3" id="KW-0813">Transport</keyword>
<evidence type="ECO:0000256" key="12">
    <source>
        <dbReference type="ARBA" id="ARBA00023139"/>
    </source>
</evidence>
<evidence type="ECO:0000313" key="19">
    <source>
        <dbReference type="EMBL" id="TMJ13910.1"/>
    </source>
</evidence>
<evidence type="ECO:0000256" key="10">
    <source>
        <dbReference type="ARBA" id="ARBA00023114"/>
    </source>
</evidence>
<evidence type="ECO:0008006" key="21">
    <source>
        <dbReference type="Google" id="ProtNLM"/>
    </source>
</evidence>
<evidence type="ECO:0000259" key="17">
    <source>
        <dbReference type="Pfam" id="PF10531"/>
    </source>
</evidence>
<name>A0A537M0V1_9BACT</name>
<keyword evidence="6" id="KW-0812">Transmembrane</keyword>
<evidence type="ECO:0000256" key="15">
    <source>
        <dbReference type="SAM" id="SignalP"/>
    </source>
</evidence>
<keyword evidence="4" id="KW-1134">Transmembrane beta strand</keyword>
<evidence type="ECO:0000313" key="20">
    <source>
        <dbReference type="Proteomes" id="UP000320393"/>
    </source>
</evidence>
<dbReference type="Pfam" id="PF10531">
    <property type="entry name" value="SLBB"/>
    <property type="match status" value="1"/>
</dbReference>
<keyword evidence="9" id="KW-0406">Ion transport</keyword>
<dbReference type="GO" id="GO:0015159">
    <property type="term" value="F:polysaccharide transmembrane transporter activity"/>
    <property type="evidence" value="ECO:0007669"/>
    <property type="project" value="InterPro"/>
</dbReference>
<keyword evidence="7 15" id="KW-0732">Signal</keyword>
<sequence>MSMRNVVASLMIVTSLIAGLAARATGAPAGTDAYTLGPGDTIEIVVVGDKDLSRLVTIKPDGSVDLPLVGEMTATGRTTSQLANDLVKRYSRYLKAPSITVTVHEFRVDRIYILGQVTHPGEYPIRPEAGILDLLASAGGPTTRADLAKATIIRGKETIPLDLLEALVKSQSPDVKLRTGDVLFVPETDRRMVVLGQVVRPGAYDLLEGQHVADLLAAGGGVTPQAAPQRAFIVRGGQQIPVDVKKILTGNLEANIPLVPGDTLVVPESKDKVAVLGAVNRGGTFDVTDGMKLIDAVALAGGGTTQANLSQVAVLRLEGGKTKTIVVNLGRALSGQDPSQNMPVQAGDAVYVPERGMTLEKAAQWFNIFYVLRYIVGFP</sequence>
<dbReference type="InterPro" id="IPR054765">
    <property type="entry name" value="SLBB_dom"/>
</dbReference>
<dbReference type="Proteomes" id="UP000320393">
    <property type="component" value="Unassembled WGS sequence"/>
</dbReference>
<keyword evidence="10" id="KW-0626">Porin</keyword>
<dbReference type="GO" id="GO:0006811">
    <property type="term" value="P:monoatomic ion transport"/>
    <property type="evidence" value="ECO:0007669"/>
    <property type="project" value="UniProtKB-KW"/>
</dbReference>
<feature type="domain" description="SLBB" evidence="18">
    <location>
        <begin position="110"/>
        <end position="185"/>
    </location>
</feature>
<keyword evidence="5" id="KW-0762">Sugar transport</keyword>
<protein>
    <recommendedName>
        <fullName evidence="21">Polysaccharide export protein</fullName>
    </recommendedName>
</protein>
<dbReference type="Gene3D" id="3.10.560.10">
    <property type="entry name" value="Outer membrane lipoprotein wza domain like"/>
    <property type="match status" value="3"/>
</dbReference>
<accession>A0A537M0V1</accession>
<comment type="subcellular location">
    <subcellularLocation>
        <location evidence="1">Cell outer membrane</location>
        <topology evidence="1">Multi-pass membrane protein</topology>
    </subcellularLocation>
</comment>
<feature type="signal peptide" evidence="15">
    <location>
        <begin position="1"/>
        <end position="29"/>
    </location>
</feature>
<reference evidence="19 20" key="1">
    <citation type="journal article" date="2019" name="Nat. Microbiol.">
        <title>Mediterranean grassland soil C-N compound turnover is dependent on rainfall and depth, and is mediated by genomically divergent microorganisms.</title>
        <authorList>
            <person name="Diamond S."/>
            <person name="Andeer P.F."/>
            <person name="Li Z."/>
            <person name="Crits-Christoph A."/>
            <person name="Burstein D."/>
            <person name="Anantharaman K."/>
            <person name="Lane K.R."/>
            <person name="Thomas B.C."/>
            <person name="Pan C."/>
            <person name="Northen T.R."/>
            <person name="Banfield J.F."/>
        </authorList>
    </citation>
    <scope>NUCLEOTIDE SEQUENCE [LARGE SCALE GENOMIC DNA]</scope>
    <source>
        <strain evidence="19">NP_5</strain>
    </source>
</reference>
<evidence type="ECO:0000256" key="6">
    <source>
        <dbReference type="ARBA" id="ARBA00022692"/>
    </source>
</evidence>
<evidence type="ECO:0000256" key="1">
    <source>
        <dbReference type="ARBA" id="ARBA00004571"/>
    </source>
</evidence>
<evidence type="ECO:0000259" key="18">
    <source>
        <dbReference type="Pfam" id="PF22461"/>
    </source>
</evidence>
<evidence type="ECO:0000256" key="5">
    <source>
        <dbReference type="ARBA" id="ARBA00022597"/>
    </source>
</evidence>
<organism evidence="19 20">
    <name type="scientific">Candidatus Segetimicrobium genomatis</name>
    <dbReference type="NCBI Taxonomy" id="2569760"/>
    <lineage>
        <taxon>Bacteria</taxon>
        <taxon>Bacillati</taxon>
        <taxon>Candidatus Sysuimicrobiota</taxon>
        <taxon>Candidatus Sysuimicrobiia</taxon>
        <taxon>Candidatus Sysuimicrobiales</taxon>
        <taxon>Candidatus Segetimicrobiaceae</taxon>
        <taxon>Candidatus Segetimicrobium</taxon>
    </lineage>
</organism>
<evidence type="ECO:0000256" key="8">
    <source>
        <dbReference type="ARBA" id="ARBA00023047"/>
    </source>
</evidence>
<dbReference type="GO" id="GO:0046930">
    <property type="term" value="C:pore complex"/>
    <property type="evidence" value="ECO:0007669"/>
    <property type="project" value="UniProtKB-KW"/>
</dbReference>
<dbReference type="InterPro" id="IPR049712">
    <property type="entry name" value="Poly_export"/>
</dbReference>
<keyword evidence="14" id="KW-0449">Lipoprotein</keyword>
<feature type="domain" description="Polysaccharide export protein N-terminal" evidence="16">
    <location>
        <begin position="31"/>
        <end position="103"/>
    </location>
</feature>
<evidence type="ECO:0000256" key="9">
    <source>
        <dbReference type="ARBA" id="ARBA00023065"/>
    </source>
</evidence>
<dbReference type="GO" id="GO:0015288">
    <property type="term" value="F:porin activity"/>
    <property type="evidence" value="ECO:0007669"/>
    <property type="project" value="UniProtKB-KW"/>
</dbReference>
<dbReference type="InterPro" id="IPR003715">
    <property type="entry name" value="Poly_export_N"/>
</dbReference>
<dbReference type="GO" id="GO:0009279">
    <property type="term" value="C:cell outer membrane"/>
    <property type="evidence" value="ECO:0007669"/>
    <property type="project" value="UniProtKB-SubCell"/>
</dbReference>
<evidence type="ECO:0000256" key="3">
    <source>
        <dbReference type="ARBA" id="ARBA00022448"/>
    </source>
</evidence>
<keyword evidence="13" id="KW-0998">Cell outer membrane</keyword>
<proteinExistence type="inferred from homology"/>
<comment type="similarity">
    <text evidence="2">Belongs to the BexD/CtrA/VexA family.</text>
</comment>
<dbReference type="EMBL" id="VBAM01000137">
    <property type="protein sequence ID" value="TMJ13910.1"/>
    <property type="molecule type" value="Genomic_DNA"/>
</dbReference>
<dbReference type="PANTHER" id="PTHR33619">
    <property type="entry name" value="POLYSACCHARIDE EXPORT PROTEIN GFCE-RELATED"/>
    <property type="match status" value="1"/>
</dbReference>
<dbReference type="Pfam" id="PF22461">
    <property type="entry name" value="SLBB_2"/>
    <property type="match status" value="2"/>
</dbReference>
<dbReference type="AlphaFoldDB" id="A0A537M0V1"/>
<evidence type="ECO:0000259" key="16">
    <source>
        <dbReference type="Pfam" id="PF02563"/>
    </source>
</evidence>
<evidence type="ECO:0000256" key="14">
    <source>
        <dbReference type="ARBA" id="ARBA00023288"/>
    </source>
</evidence>
<dbReference type="Pfam" id="PF02563">
    <property type="entry name" value="Poly_export"/>
    <property type="match status" value="1"/>
</dbReference>
<feature type="domain" description="Soluble ligand binding" evidence="17">
    <location>
        <begin position="194"/>
        <end position="243"/>
    </location>
</feature>
<keyword evidence="11" id="KW-0472">Membrane</keyword>
<dbReference type="InterPro" id="IPR019554">
    <property type="entry name" value="Soluble_ligand-bd"/>
</dbReference>
<evidence type="ECO:0000256" key="7">
    <source>
        <dbReference type="ARBA" id="ARBA00022729"/>
    </source>
</evidence>
<keyword evidence="8" id="KW-0625">Polysaccharide transport</keyword>
<feature type="domain" description="SLBB" evidence="18">
    <location>
        <begin position="272"/>
        <end position="352"/>
    </location>
</feature>
<evidence type="ECO:0000256" key="4">
    <source>
        <dbReference type="ARBA" id="ARBA00022452"/>
    </source>
</evidence>
<gene>
    <name evidence="19" type="ORF">E6H02_04300</name>
</gene>